<evidence type="ECO:0000313" key="5">
    <source>
        <dbReference type="Proteomes" id="UP000029738"/>
    </source>
</evidence>
<dbReference type="RefSeq" id="WP_038078324.1">
    <property type="nucleotide sequence ID" value="NZ_JHEG04000001.1"/>
</dbReference>
<evidence type="ECO:0000256" key="2">
    <source>
        <dbReference type="SAM" id="Phobius"/>
    </source>
</evidence>
<keyword evidence="1" id="KW-0175">Coiled coil</keyword>
<protein>
    <submittedName>
        <fullName evidence="4">Uncharacterized protein</fullName>
    </submittedName>
</protein>
<sequence length="310" mass="35136">MSHSSSRIPDDMAAEVLAEAARLFTEANTGYSLADLEQAGLEAQIPAHIIRQAIKNVEEKRSRRLILQRQHQEYITQQVRKGVSFGIALLIPAIAVSGIFIFRSQLKPVISGVISSFNNLRQKKAIPFQTLTVKQGKLEYLTDPKGLSISVSDVSSSSVGGTIGTDDYKNLDIFTESDCNIRAIQSESDEKEICQIGKLGKSYDYQGIYNYRIKIVEVTYDSATFQIEQLGQQPQSAVKRLEENAVRPLTEKVKQFRQEREKLTSQLEELQKERNSLKHLLQSQNNEVKRLEKENREYRVKCIKANCPEQ</sequence>
<keyword evidence="2" id="KW-1133">Transmembrane helix</keyword>
<name>A0A0C1NJG1_9CYAN</name>
<reference evidence="3" key="2">
    <citation type="submission" date="2019-11" db="EMBL/GenBank/DDBJ databases">
        <title>Improved Assembly of Tolypothrix boutellei genome.</title>
        <authorList>
            <person name="Sarangi A.N."/>
            <person name="Mukherjee M."/>
            <person name="Ghosh S."/>
            <person name="Singh D."/>
            <person name="Das A."/>
            <person name="Kant S."/>
            <person name="Prusty A."/>
            <person name="Tripathy S."/>
        </authorList>
    </citation>
    <scope>NUCLEOTIDE SEQUENCE</scope>
    <source>
        <strain evidence="3">VB521301</strain>
    </source>
</reference>
<dbReference type="SUPFAM" id="SSF103657">
    <property type="entry name" value="BAR/IMD domain-like"/>
    <property type="match status" value="1"/>
</dbReference>
<keyword evidence="5" id="KW-1185">Reference proteome</keyword>
<dbReference type="EMBL" id="JHEG02000019">
    <property type="protein sequence ID" value="KIE12951.1"/>
    <property type="molecule type" value="Genomic_DNA"/>
</dbReference>
<keyword evidence="2" id="KW-0812">Transmembrane</keyword>
<keyword evidence="2" id="KW-0472">Membrane</keyword>
<dbReference type="EMBL" id="JHEG04000001">
    <property type="protein sequence ID" value="KAF3888126.1"/>
    <property type="molecule type" value="Genomic_DNA"/>
</dbReference>
<dbReference type="InterPro" id="IPR027267">
    <property type="entry name" value="AH/BAR_dom_sf"/>
</dbReference>
<dbReference type="OrthoDB" id="9804152at2"/>
<dbReference type="Gene3D" id="6.10.250.3110">
    <property type="match status" value="1"/>
</dbReference>
<dbReference type="AlphaFoldDB" id="A0A0C1NJG1"/>
<evidence type="ECO:0000256" key="1">
    <source>
        <dbReference type="SAM" id="Coils"/>
    </source>
</evidence>
<organism evidence="4">
    <name type="scientific">Tolypothrix bouteillei VB521301</name>
    <dbReference type="NCBI Taxonomy" id="1479485"/>
    <lineage>
        <taxon>Bacteria</taxon>
        <taxon>Bacillati</taxon>
        <taxon>Cyanobacteriota</taxon>
        <taxon>Cyanophyceae</taxon>
        <taxon>Nostocales</taxon>
        <taxon>Tolypothrichaceae</taxon>
        <taxon>Tolypothrix</taxon>
    </lineage>
</organism>
<accession>A0A0C1NJG1</accession>
<gene>
    <name evidence="4" type="ORF">DA73_0205705</name>
    <name evidence="3" type="ORF">DA73_0400023500</name>
</gene>
<evidence type="ECO:0000313" key="4">
    <source>
        <dbReference type="EMBL" id="KIE12951.1"/>
    </source>
</evidence>
<dbReference type="STRING" id="1479485.DA73_0205705"/>
<comment type="caution">
    <text evidence="4">The sequence shown here is derived from an EMBL/GenBank/DDBJ whole genome shotgun (WGS) entry which is preliminary data.</text>
</comment>
<feature type="coiled-coil region" evidence="1">
    <location>
        <begin position="253"/>
        <end position="301"/>
    </location>
</feature>
<proteinExistence type="predicted"/>
<reference evidence="4" key="1">
    <citation type="journal article" date="2015" name="Genome Announc.">
        <title>Draft Genome Sequence of Tolypothrix boutellei Strain VB521301.</title>
        <authorList>
            <person name="Chandrababunaidu M.M."/>
            <person name="Singh D."/>
            <person name="Sen D."/>
            <person name="Bhan S."/>
            <person name="Das S."/>
            <person name="Gupta A."/>
            <person name="Adhikary S.P."/>
            <person name="Tripathy S."/>
        </authorList>
    </citation>
    <scope>NUCLEOTIDE SEQUENCE</scope>
    <source>
        <strain evidence="4">VB521301</strain>
    </source>
</reference>
<dbReference type="Proteomes" id="UP000029738">
    <property type="component" value="Unassembled WGS sequence"/>
</dbReference>
<evidence type="ECO:0000313" key="3">
    <source>
        <dbReference type="EMBL" id="KAF3888126.1"/>
    </source>
</evidence>
<feature type="transmembrane region" description="Helical" evidence="2">
    <location>
        <begin position="82"/>
        <end position="102"/>
    </location>
</feature>